<comment type="caution">
    <text evidence="2">The sequence shown here is derived from an EMBL/GenBank/DDBJ whole genome shotgun (WGS) entry which is preliminary data.</text>
</comment>
<feature type="region of interest" description="Disordered" evidence="1">
    <location>
        <begin position="1"/>
        <end position="24"/>
    </location>
</feature>
<evidence type="ECO:0000256" key="1">
    <source>
        <dbReference type="SAM" id="MobiDB-lite"/>
    </source>
</evidence>
<gene>
    <name evidence="2" type="ORF">AFUS01_LOCUS7981</name>
</gene>
<sequence length="24" mass="2634">MNSEPPQPIRTGTNNNVFGCPMDN</sequence>
<evidence type="ECO:0000313" key="3">
    <source>
        <dbReference type="Proteomes" id="UP000708208"/>
    </source>
</evidence>
<protein>
    <submittedName>
        <fullName evidence="2">Uncharacterized protein</fullName>
    </submittedName>
</protein>
<reference evidence="2" key="1">
    <citation type="submission" date="2021-06" db="EMBL/GenBank/DDBJ databases">
        <authorList>
            <person name="Hodson N. C."/>
            <person name="Mongue J. A."/>
            <person name="Jaron S. K."/>
        </authorList>
    </citation>
    <scope>NUCLEOTIDE SEQUENCE</scope>
</reference>
<evidence type="ECO:0000313" key="2">
    <source>
        <dbReference type="EMBL" id="CAG7718600.1"/>
    </source>
</evidence>
<accession>A0A8J2JED1</accession>
<feature type="non-terminal residue" evidence="2">
    <location>
        <position position="1"/>
    </location>
</feature>
<dbReference type="EMBL" id="CAJVCH010054706">
    <property type="protein sequence ID" value="CAG7718600.1"/>
    <property type="molecule type" value="Genomic_DNA"/>
</dbReference>
<organism evidence="2 3">
    <name type="scientific">Allacma fusca</name>
    <dbReference type="NCBI Taxonomy" id="39272"/>
    <lineage>
        <taxon>Eukaryota</taxon>
        <taxon>Metazoa</taxon>
        <taxon>Ecdysozoa</taxon>
        <taxon>Arthropoda</taxon>
        <taxon>Hexapoda</taxon>
        <taxon>Collembola</taxon>
        <taxon>Symphypleona</taxon>
        <taxon>Sminthuridae</taxon>
        <taxon>Allacma</taxon>
    </lineage>
</organism>
<dbReference type="Proteomes" id="UP000708208">
    <property type="component" value="Unassembled WGS sequence"/>
</dbReference>
<dbReference type="AlphaFoldDB" id="A0A8J2JED1"/>
<proteinExistence type="predicted"/>
<keyword evidence="3" id="KW-1185">Reference proteome</keyword>
<name>A0A8J2JED1_9HEXA</name>